<dbReference type="GO" id="GO:0004640">
    <property type="term" value="F:phosphoribosylanthranilate isomerase activity"/>
    <property type="evidence" value="ECO:0007669"/>
    <property type="project" value="UniProtKB-UniRule"/>
</dbReference>
<dbReference type="KEGG" id="dai:Desaci_0851"/>
<comment type="pathway">
    <text evidence="2 9">Amino-acid biosynthesis; L-tryptophan biosynthesis; L-tryptophan from chorismate: step 3/5.</text>
</comment>
<evidence type="ECO:0000256" key="2">
    <source>
        <dbReference type="ARBA" id="ARBA00004664"/>
    </source>
</evidence>
<keyword evidence="6 9" id="KW-0822">Tryptophan biosynthesis</keyword>
<dbReference type="eggNOG" id="COG0135">
    <property type="taxonomic scope" value="Bacteria"/>
</dbReference>
<dbReference type="InterPro" id="IPR044643">
    <property type="entry name" value="TrpF_fam"/>
</dbReference>
<evidence type="ECO:0000256" key="8">
    <source>
        <dbReference type="ARBA" id="ARBA00023235"/>
    </source>
</evidence>
<evidence type="ECO:0000259" key="10">
    <source>
        <dbReference type="Pfam" id="PF00697"/>
    </source>
</evidence>
<dbReference type="EC" id="5.3.1.24" evidence="3 9"/>
<dbReference type="OrthoDB" id="9786954at2"/>
<dbReference type="RefSeq" id="WP_014825918.1">
    <property type="nucleotide sequence ID" value="NC_018068.1"/>
</dbReference>
<protein>
    <recommendedName>
        <fullName evidence="4 9">N-(5'-phosphoribosyl)anthranilate isomerase</fullName>
        <shortName evidence="9">PRAI</shortName>
        <ecNumber evidence="3 9">5.3.1.24</ecNumber>
    </recommendedName>
</protein>
<evidence type="ECO:0000313" key="11">
    <source>
        <dbReference type="EMBL" id="AFM39907.1"/>
    </source>
</evidence>
<evidence type="ECO:0000256" key="4">
    <source>
        <dbReference type="ARBA" id="ARBA00022272"/>
    </source>
</evidence>
<reference evidence="11 12" key="1">
    <citation type="journal article" date="2012" name="J. Bacteriol.">
        <title>Complete genome sequences of Desulfosporosinus orientis DSM765T, Desulfosporosinus youngiae DSM17734T, Desulfosporosinus meridiei DSM13257T, and Desulfosporosinus acidiphilus DSM22704T.</title>
        <authorList>
            <person name="Pester M."/>
            <person name="Brambilla E."/>
            <person name="Alazard D."/>
            <person name="Rattei T."/>
            <person name="Weinmaier T."/>
            <person name="Han J."/>
            <person name="Lucas S."/>
            <person name="Lapidus A."/>
            <person name="Cheng J.F."/>
            <person name="Goodwin L."/>
            <person name="Pitluck S."/>
            <person name="Peters L."/>
            <person name="Ovchinnikova G."/>
            <person name="Teshima H."/>
            <person name="Detter J.C."/>
            <person name="Han C.S."/>
            <person name="Tapia R."/>
            <person name="Land M.L."/>
            <person name="Hauser L."/>
            <person name="Kyrpides N.C."/>
            <person name="Ivanova N.N."/>
            <person name="Pagani I."/>
            <person name="Huntmann M."/>
            <person name="Wei C.L."/>
            <person name="Davenport K.W."/>
            <person name="Daligault H."/>
            <person name="Chain P.S."/>
            <person name="Chen A."/>
            <person name="Mavromatis K."/>
            <person name="Markowitz V."/>
            <person name="Szeto E."/>
            <person name="Mikhailova N."/>
            <person name="Pati A."/>
            <person name="Wagner M."/>
            <person name="Woyke T."/>
            <person name="Ollivier B."/>
            <person name="Klenk H.P."/>
            <person name="Spring S."/>
            <person name="Loy A."/>
        </authorList>
    </citation>
    <scope>NUCLEOTIDE SEQUENCE [LARGE SCALE GENOMIC DNA]</scope>
    <source>
        <strain evidence="12">DSM 22704 / JCM 16185 / SJ4</strain>
    </source>
</reference>
<name>I4D283_DESAJ</name>
<dbReference type="GO" id="GO:0000162">
    <property type="term" value="P:L-tryptophan biosynthetic process"/>
    <property type="evidence" value="ECO:0007669"/>
    <property type="project" value="UniProtKB-UniRule"/>
</dbReference>
<evidence type="ECO:0000256" key="1">
    <source>
        <dbReference type="ARBA" id="ARBA00001164"/>
    </source>
</evidence>
<accession>I4D283</accession>
<dbReference type="EMBL" id="CP003639">
    <property type="protein sequence ID" value="AFM39907.1"/>
    <property type="molecule type" value="Genomic_DNA"/>
</dbReference>
<evidence type="ECO:0000256" key="5">
    <source>
        <dbReference type="ARBA" id="ARBA00022605"/>
    </source>
</evidence>
<dbReference type="AlphaFoldDB" id="I4D283"/>
<dbReference type="Proteomes" id="UP000002892">
    <property type="component" value="Chromosome"/>
</dbReference>
<keyword evidence="12" id="KW-1185">Reference proteome</keyword>
<comment type="similarity">
    <text evidence="9">Belongs to the TrpF family.</text>
</comment>
<dbReference type="Gene3D" id="3.20.20.70">
    <property type="entry name" value="Aldolase class I"/>
    <property type="match status" value="1"/>
</dbReference>
<evidence type="ECO:0000256" key="7">
    <source>
        <dbReference type="ARBA" id="ARBA00023141"/>
    </source>
</evidence>
<keyword evidence="5 9" id="KW-0028">Amino-acid biosynthesis</keyword>
<gene>
    <name evidence="9" type="primary">trpF</name>
    <name evidence="11" type="ordered locus">Desaci_0851</name>
</gene>
<dbReference type="CDD" id="cd00405">
    <property type="entry name" value="PRAI"/>
    <property type="match status" value="1"/>
</dbReference>
<evidence type="ECO:0000256" key="9">
    <source>
        <dbReference type="HAMAP-Rule" id="MF_00135"/>
    </source>
</evidence>
<dbReference type="HOGENOM" id="CLU_076364_1_0_9"/>
<dbReference type="SUPFAM" id="SSF51366">
    <property type="entry name" value="Ribulose-phoshate binding barrel"/>
    <property type="match status" value="1"/>
</dbReference>
<keyword evidence="7 9" id="KW-0057">Aromatic amino acid biosynthesis</keyword>
<dbReference type="UniPathway" id="UPA00035">
    <property type="reaction ID" value="UER00042"/>
</dbReference>
<comment type="catalytic activity">
    <reaction evidence="1 9">
        <text>N-(5-phospho-beta-D-ribosyl)anthranilate = 1-(2-carboxyphenylamino)-1-deoxy-D-ribulose 5-phosphate</text>
        <dbReference type="Rhea" id="RHEA:21540"/>
        <dbReference type="ChEBI" id="CHEBI:18277"/>
        <dbReference type="ChEBI" id="CHEBI:58613"/>
        <dbReference type="EC" id="5.3.1.24"/>
    </reaction>
</comment>
<organism evidence="11 12">
    <name type="scientific">Desulfosporosinus acidiphilus (strain DSM 22704 / JCM 16185 / SJ4)</name>
    <dbReference type="NCBI Taxonomy" id="646529"/>
    <lineage>
        <taxon>Bacteria</taxon>
        <taxon>Bacillati</taxon>
        <taxon>Bacillota</taxon>
        <taxon>Clostridia</taxon>
        <taxon>Eubacteriales</taxon>
        <taxon>Desulfitobacteriaceae</taxon>
        <taxon>Desulfosporosinus</taxon>
    </lineage>
</organism>
<keyword evidence="8 9" id="KW-0413">Isomerase</keyword>
<dbReference type="PANTHER" id="PTHR42894">
    <property type="entry name" value="N-(5'-PHOSPHORIBOSYL)ANTHRANILATE ISOMERASE"/>
    <property type="match status" value="1"/>
</dbReference>
<dbReference type="PANTHER" id="PTHR42894:SF1">
    <property type="entry name" value="N-(5'-PHOSPHORIBOSYL)ANTHRANILATE ISOMERASE"/>
    <property type="match status" value="1"/>
</dbReference>
<evidence type="ECO:0000313" key="12">
    <source>
        <dbReference type="Proteomes" id="UP000002892"/>
    </source>
</evidence>
<dbReference type="InterPro" id="IPR013785">
    <property type="entry name" value="Aldolase_TIM"/>
</dbReference>
<dbReference type="STRING" id="646529.Desaci_0851"/>
<proteinExistence type="inferred from homology"/>
<evidence type="ECO:0000256" key="6">
    <source>
        <dbReference type="ARBA" id="ARBA00022822"/>
    </source>
</evidence>
<evidence type="ECO:0000256" key="3">
    <source>
        <dbReference type="ARBA" id="ARBA00012572"/>
    </source>
</evidence>
<dbReference type="InterPro" id="IPR001240">
    <property type="entry name" value="PRAI_dom"/>
</dbReference>
<sequence length="198" mass="21979">MKIKLCGLFQNCDIDFVNEAKPDFIGFVFAKSRRQVSAEWAKAMRPKLSSVITPVGVFVNESVTTIAKLLNEGVIEMAQLHGNESEIYIRELKTRTKKPIIRAVQVISRADIEEKQDTVADFLLLDHGAGGTGESFDWSIVGQVKKPFFLAGGLKADNIEQAIRAAKPFAVDLSSGVETDGKKDRGKILEIVRRMRNE</sequence>
<dbReference type="HAMAP" id="MF_00135">
    <property type="entry name" value="PRAI"/>
    <property type="match status" value="1"/>
</dbReference>
<dbReference type="InterPro" id="IPR011060">
    <property type="entry name" value="RibuloseP-bd_barrel"/>
</dbReference>
<feature type="domain" description="N-(5'phosphoribosyl) anthranilate isomerase (PRAI)" evidence="10">
    <location>
        <begin position="4"/>
        <end position="193"/>
    </location>
</feature>
<dbReference type="Pfam" id="PF00697">
    <property type="entry name" value="PRAI"/>
    <property type="match status" value="1"/>
</dbReference>